<proteinExistence type="inferred from homology"/>
<protein>
    <recommendedName>
        <fullName evidence="7">Small-conductance mechanosensitive channel</fullName>
    </recommendedName>
</protein>
<comment type="caution">
    <text evidence="7">Lacks conserved residue(s) required for the propagation of feature annotation.</text>
</comment>
<dbReference type="Pfam" id="PF00924">
    <property type="entry name" value="MS_channel_2nd"/>
    <property type="match status" value="1"/>
</dbReference>
<dbReference type="SUPFAM" id="SSF50182">
    <property type="entry name" value="Sm-like ribonucleoproteins"/>
    <property type="match status" value="1"/>
</dbReference>
<dbReference type="PANTHER" id="PTHR30221">
    <property type="entry name" value="SMALL-CONDUCTANCE MECHANOSENSITIVE CHANNEL"/>
    <property type="match status" value="1"/>
</dbReference>
<keyword evidence="3" id="KW-1003">Cell membrane</keyword>
<reference evidence="11 12" key="1">
    <citation type="journal article" date="2022" name="IScience">
        <title>An ultrasensitive nanofiber-based assay for enzymatic hydrolysis and deep-sea microbial degradation of cellulose.</title>
        <authorList>
            <person name="Tsudome M."/>
            <person name="Tachioka M."/>
            <person name="Miyazaki M."/>
            <person name="Uchimura K."/>
            <person name="Tsuda M."/>
            <person name="Takaki Y."/>
            <person name="Deguchi S."/>
        </authorList>
    </citation>
    <scope>NUCLEOTIDE SEQUENCE [LARGE SCALE GENOMIC DNA]</scope>
    <source>
        <strain evidence="11 12">GE09</strain>
    </source>
</reference>
<dbReference type="KEGG" id="marq:MARGE09_P0181"/>
<dbReference type="Pfam" id="PF21088">
    <property type="entry name" value="MS_channel_1st"/>
    <property type="match status" value="1"/>
</dbReference>
<dbReference type="Gene3D" id="2.30.30.60">
    <property type="match status" value="1"/>
</dbReference>
<comment type="subcellular location">
    <subcellularLocation>
        <location evidence="7">Cell inner membrane</location>
        <topology evidence="7">Multi-pass membrane protein</topology>
    </subcellularLocation>
    <subcellularLocation>
        <location evidence="1">Cell membrane</location>
        <topology evidence="1">Multi-pass membrane protein</topology>
    </subcellularLocation>
</comment>
<comment type="function">
    <text evidence="7">Mechanosensitive channel that participates in the regulation of osmotic pressure changes within the cell, opening in response to stretch forces in the membrane lipid bilayer, without the need for other proteins. Contributes to normal resistance to hypoosmotic shock. Forms an ion channel of 1.0 nanosiemens conductance with a slight preference for anions.</text>
</comment>
<dbReference type="Pfam" id="PF05552">
    <property type="entry name" value="MS_channel_1st_1"/>
    <property type="match status" value="1"/>
</dbReference>
<dbReference type="GO" id="GO:0008381">
    <property type="term" value="F:mechanosensitive monoatomic ion channel activity"/>
    <property type="evidence" value="ECO:0007669"/>
    <property type="project" value="InterPro"/>
</dbReference>
<feature type="domain" description="Mechanosensitive ion channel MscS" evidence="8">
    <location>
        <begin position="106"/>
        <end position="171"/>
    </location>
</feature>
<keyword evidence="7" id="KW-0407">Ion channel</keyword>
<dbReference type="InterPro" id="IPR045275">
    <property type="entry name" value="MscS_archaea/bacteria_type"/>
</dbReference>
<evidence type="ECO:0000256" key="2">
    <source>
        <dbReference type="ARBA" id="ARBA00008017"/>
    </source>
</evidence>
<dbReference type="Gene3D" id="3.30.70.100">
    <property type="match status" value="1"/>
</dbReference>
<gene>
    <name evidence="11" type="ORF">MARGE09_P0181</name>
</gene>
<dbReference type="SUPFAM" id="SSF82689">
    <property type="entry name" value="Mechanosensitive channel protein MscS (YggB), C-terminal domain"/>
    <property type="match status" value="1"/>
</dbReference>
<keyword evidence="7" id="KW-0997">Cell inner membrane</keyword>
<evidence type="ECO:0000313" key="12">
    <source>
        <dbReference type="Proteomes" id="UP001320119"/>
    </source>
</evidence>
<dbReference type="InterPro" id="IPR023408">
    <property type="entry name" value="MscS_beta-dom_sf"/>
</dbReference>
<evidence type="ECO:0000313" key="11">
    <source>
        <dbReference type="EMBL" id="BCD95982.1"/>
    </source>
</evidence>
<evidence type="ECO:0000259" key="10">
    <source>
        <dbReference type="Pfam" id="PF21088"/>
    </source>
</evidence>
<evidence type="ECO:0000259" key="9">
    <source>
        <dbReference type="Pfam" id="PF21082"/>
    </source>
</evidence>
<evidence type="ECO:0000256" key="6">
    <source>
        <dbReference type="ARBA" id="ARBA00023136"/>
    </source>
</evidence>
<feature type="domain" description="Mechanosensitive ion channel transmembrane helices 2/3" evidence="10">
    <location>
        <begin position="63"/>
        <end position="104"/>
    </location>
</feature>
<dbReference type="RefSeq" id="WP_236985494.1">
    <property type="nucleotide sequence ID" value="NZ_AP023086.1"/>
</dbReference>
<evidence type="ECO:0000256" key="4">
    <source>
        <dbReference type="ARBA" id="ARBA00022692"/>
    </source>
</evidence>
<feature type="domain" description="Mechanosensitive ion channel MscS C-terminal" evidence="9">
    <location>
        <begin position="178"/>
        <end position="260"/>
    </location>
</feature>
<dbReference type="InterPro" id="IPR008910">
    <property type="entry name" value="MSC_TM_helix"/>
</dbReference>
<keyword evidence="4 7" id="KW-0812">Transmembrane</keyword>
<dbReference type="Pfam" id="PF21082">
    <property type="entry name" value="MS_channel_3rd"/>
    <property type="match status" value="1"/>
</dbReference>
<dbReference type="Proteomes" id="UP001320119">
    <property type="component" value="Chromosome"/>
</dbReference>
<accession>A0AAN1WEA1</accession>
<feature type="transmembrane region" description="Helical" evidence="7">
    <location>
        <begin position="23"/>
        <end position="44"/>
    </location>
</feature>
<feature type="transmembrane region" description="Helical" evidence="7">
    <location>
        <begin position="64"/>
        <end position="83"/>
    </location>
</feature>
<keyword evidence="5 7" id="KW-1133">Transmembrane helix</keyword>
<comment type="subunit">
    <text evidence="7">Homoheptamer.</text>
</comment>
<keyword evidence="6 7" id="KW-0472">Membrane</keyword>
<name>A0AAN1WEA1_9GAMM</name>
<keyword evidence="12" id="KW-1185">Reference proteome</keyword>
<sequence length="273" mass="29516">MNENIEELLQRAPEIIVTYGVKILLAFAVYLIGKWIAKGIAGLLEKGMKSRNVDATIISFTKNIVYYAMFTMVIIAALGQLGVQTASFVAIIGAAGLAIGFALQGSLANFAAGVLLILFRPFKLGDFVEAGGASGVVKEVSIFSTILTTGDNKTVTISNASVMGGNITNYSTQPERRVDFTVGVSYGADLDLVRKELTAIAKGDDRIIVDKGITIGLAELADSSVNFAFRIWTKTENYWPLYFDTNEKIKKRFDAAGIEIPFPQMDVHVAKEA</sequence>
<dbReference type="InterPro" id="IPR006685">
    <property type="entry name" value="MscS_channel_2nd"/>
</dbReference>
<dbReference type="InterPro" id="IPR049278">
    <property type="entry name" value="MS_channel_C"/>
</dbReference>
<dbReference type="AlphaFoldDB" id="A0AAN1WEA1"/>
<evidence type="ECO:0000256" key="3">
    <source>
        <dbReference type="ARBA" id="ARBA00022475"/>
    </source>
</evidence>
<keyword evidence="7" id="KW-0406">Ion transport</keyword>
<dbReference type="InterPro" id="IPR010920">
    <property type="entry name" value="LSM_dom_sf"/>
</dbReference>
<dbReference type="InterPro" id="IPR011014">
    <property type="entry name" value="MscS_channel_TM-2"/>
</dbReference>
<dbReference type="Gene3D" id="1.10.287.1260">
    <property type="match status" value="1"/>
</dbReference>
<feature type="transmembrane region" description="Helical" evidence="7">
    <location>
        <begin position="89"/>
        <end position="119"/>
    </location>
</feature>
<dbReference type="InterPro" id="IPR011066">
    <property type="entry name" value="MscS_channel_C_sf"/>
</dbReference>
<evidence type="ECO:0000256" key="7">
    <source>
        <dbReference type="RuleBase" id="RU369025"/>
    </source>
</evidence>
<organism evidence="11 12">
    <name type="scientific">Marinagarivorans cellulosilyticus</name>
    <dbReference type="NCBI Taxonomy" id="2721545"/>
    <lineage>
        <taxon>Bacteria</taxon>
        <taxon>Pseudomonadati</taxon>
        <taxon>Pseudomonadota</taxon>
        <taxon>Gammaproteobacteria</taxon>
        <taxon>Cellvibrionales</taxon>
        <taxon>Cellvibrionaceae</taxon>
        <taxon>Marinagarivorans</taxon>
    </lineage>
</organism>
<comment type="similarity">
    <text evidence="2 7">Belongs to the MscS (TC 1.A.23) family.</text>
</comment>
<evidence type="ECO:0000259" key="8">
    <source>
        <dbReference type="Pfam" id="PF00924"/>
    </source>
</evidence>
<evidence type="ECO:0000256" key="5">
    <source>
        <dbReference type="ARBA" id="ARBA00022989"/>
    </source>
</evidence>
<dbReference type="PANTHER" id="PTHR30221:SF1">
    <property type="entry name" value="SMALL-CONDUCTANCE MECHANOSENSITIVE CHANNEL"/>
    <property type="match status" value="1"/>
</dbReference>
<keyword evidence="7" id="KW-0813">Transport</keyword>
<dbReference type="InterPro" id="IPR049142">
    <property type="entry name" value="MS_channel_1st"/>
</dbReference>
<evidence type="ECO:0000256" key="1">
    <source>
        <dbReference type="ARBA" id="ARBA00004651"/>
    </source>
</evidence>
<dbReference type="EMBL" id="AP023086">
    <property type="protein sequence ID" value="BCD95982.1"/>
    <property type="molecule type" value="Genomic_DNA"/>
</dbReference>
<dbReference type="SUPFAM" id="SSF82861">
    <property type="entry name" value="Mechanosensitive channel protein MscS (YggB), transmembrane region"/>
    <property type="match status" value="1"/>
</dbReference>
<dbReference type="GO" id="GO:0005886">
    <property type="term" value="C:plasma membrane"/>
    <property type="evidence" value="ECO:0007669"/>
    <property type="project" value="UniProtKB-SubCell"/>
</dbReference>